<keyword evidence="2" id="KW-0472">Membrane</keyword>
<protein>
    <submittedName>
        <fullName evidence="3">Uncharacterized protein</fullName>
    </submittedName>
</protein>
<feature type="region of interest" description="Disordered" evidence="1">
    <location>
        <begin position="165"/>
        <end position="326"/>
    </location>
</feature>
<evidence type="ECO:0000256" key="2">
    <source>
        <dbReference type="SAM" id="Phobius"/>
    </source>
</evidence>
<dbReference type="EMBL" id="SNRW01000623">
    <property type="protein sequence ID" value="KAA6400086.1"/>
    <property type="molecule type" value="Genomic_DNA"/>
</dbReference>
<comment type="caution">
    <text evidence="3">The sequence shown here is derived from an EMBL/GenBank/DDBJ whole genome shotgun (WGS) entry which is preliminary data.</text>
</comment>
<keyword evidence="2" id="KW-0812">Transmembrane</keyword>
<evidence type="ECO:0000313" key="4">
    <source>
        <dbReference type="Proteomes" id="UP000324800"/>
    </source>
</evidence>
<sequence>AISVLLSFRLVWNFLSIDGTKKRSECLRVCEFGSQTRCKKETIEKMNVKSWTDTKSLTVAFPYLAKEQKSDVMAVRENIRKAQSRSVGVRLQFGSLHGGSPGIGMGNAVDMHKSTREYFINVPGDVLVTYLVIIVLGIVGLIVAGIVCCIMTWFCNRRMRNKQRVDPDVNSSQAPSDQQLAKSGTGQSHTIDSRQQSRQTTPQIQPQKSSTQPAPMSRSQSRNQLPTQGSGGGFSSQYHSQSPALSQGITMQPQTANYDQPKSEDVMFGTGAYYNSAQPSYDPAPSSSSSSSYSSSQQVYDSGVMTVDTQQAPSGSGGMAFSSDYE</sequence>
<evidence type="ECO:0000256" key="1">
    <source>
        <dbReference type="SAM" id="MobiDB-lite"/>
    </source>
</evidence>
<reference evidence="3 4" key="1">
    <citation type="submission" date="2019-03" db="EMBL/GenBank/DDBJ databases">
        <title>Single cell metagenomics reveals metabolic interactions within the superorganism composed of flagellate Streblomastix strix and complex community of Bacteroidetes bacteria on its surface.</title>
        <authorList>
            <person name="Treitli S.C."/>
            <person name="Kolisko M."/>
            <person name="Husnik F."/>
            <person name="Keeling P."/>
            <person name="Hampl V."/>
        </authorList>
    </citation>
    <scope>NUCLEOTIDE SEQUENCE [LARGE SCALE GENOMIC DNA]</scope>
    <source>
        <strain evidence="3">ST1C</strain>
    </source>
</reference>
<dbReference type="Proteomes" id="UP000324800">
    <property type="component" value="Unassembled WGS sequence"/>
</dbReference>
<feature type="non-terminal residue" evidence="3">
    <location>
        <position position="1"/>
    </location>
</feature>
<dbReference type="AlphaFoldDB" id="A0A5J4X011"/>
<evidence type="ECO:0000313" key="3">
    <source>
        <dbReference type="EMBL" id="KAA6400086.1"/>
    </source>
</evidence>
<accession>A0A5J4X011</accession>
<feature type="transmembrane region" description="Helical" evidence="2">
    <location>
        <begin position="127"/>
        <end position="154"/>
    </location>
</feature>
<keyword evidence="2" id="KW-1133">Transmembrane helix</keyword>
<feature type="compositionally biased region" description="Polar residues" evidence="1">
    <location>
        <begin position="169"/>
        <end position="228"/>
    </location>
</feature>
<proteinExistence type="predicted"/>
<name>A0A5J4X011_9EUKA</name>
<organism evidence="3 4">
    <name type="scientific">Streblomastix strix</name>
    <dbReference type="NCBI Taxonomy" id="222440"/>
    <lineage>
        <taxon>Eukaryota</taxon>
        <taxon>Metamonada</taxon>
        <taxon>Preaxostyla</taxon>
        <taxon>Oxymonadida</taxon>
        <taxon>Streblomastigidae</taxon>
        <taxon>Streblomastix</taxon>
    </lineage>
</organism>
<gene>
    <name evidence="3" type="ORF">EZS28_004380</name>
</gene>
<feature type="compositionally biased region" description="Polar residues" evidence="1">
    <location>
        <begin position="235"/>
        <end position="260"/>
    </location>
</feature>
<feature type="compositionally biased region" description="Low complexity" evidence="1">
    <location>
        <begin position="276"/>
        <end position="302"/>
    </location>
</feature>